<evidence type="ECO:0000256" key="1">
    <source>
        <dbReference type="ARBA" id="ARBA00004651"/>
    </source>
</evidence>
<protein>
    <submittedName>
        <fullName evidence="16">Diacylglycerol kinase family protein</fullName>
    </submittedName>
</protein>
<evidence type="ECO:0000256" key="11">
    <source>
        <dbReference type="ARBA" id="ARBA00023098"/>
    </source>
</evidence>
<feature type="transmembrane region" description="Helical" evidence="15">
    <location>
        <begin position="28"/>
        <end position="47"/>
    </location>
</feature>
<evidence type="ECO:0000256" key="2">
    <source>
        <dbReference type="ARBA" id="ARBA00005967"/>
    </source>
</evidence>
<evidence type="ECO:0000256" key="8">
    <source>
        <dbReference type="ARBA" id="ARBA00022777"/>
    </source>
</evidence>
<comment type="caution">
    <text evidence="16">The sequence shown here is derived from an EMBL/GenBank/DDBJ whole genome shotgun (WGS) entry which is preliminary data.</text>
</comment>
<evidence type="ECO:0000256" key="5">
    <source>
        <dbReference type="ARBA" id="ARBA00022679"/>
    </source>
</evidence>
<dbReference type="EMBL" id="JACJSG010000025">
    <property type="protein sequence ID" value="MBD2502544.1"/>
    <property type="molecule type" value="Genomic_DNA"/>
</dbReference>
<reference evidence="16 17" key="1">
    <citation type="journal article" date="2020" name="ISME J.">
        <title>Comparative genomics reveals insights into cyanobacterial evolution and habitat adaptation.</title>
        <authorList>
            <person name="Chen M.Y."/>
            <person name="Teng W.K."/>
            <person name="Zhao L."/>
            <person name="Hu C.X."/>
            <person name="Zhou Y.K."/>
            <person name="Han B.P."/>
            <person name="Song L.R."/>
            <person name="Shu W.S."/>
        </authorList>
    </citation>
    <scope>NUCLEOTIDE SEQUENCE [LARGE SCALE GENOMIC DNA]</scope>
    <source>
        <strain evidence="16 17">FACHB-119</strain>
    </source>
</reference>
<keyword evidence="4" id="KW-0444">Lipid biosynthesis</keyword>
<evidence type="ECO:0000256" key="14">
    <source>
        <dbReference type="ARBA" id="ARBA00023264"/>
    </source>
</evidence>
<keyword evidence="10 15" id="KW-1133">Transmembrane helix</keyword>
<comment type="subcellular location">
    <subcellularLocation>
        <location evidence="1">Cell membrane</location>
        <topology evidence="1">Multi-pass membrane protein</topology>
    </subcellularLocation>
</comment>
<proteinExistence type="inferred from homology"/>
<dbReference type="CDD" id="cd14265">
    <property type="entry name" value="UDPK_IM_like"/>
    <property type="match status" value="1"/>
</dbReference>
<dbReference type="InterPro" id="IPR036945">
    <property type="entry name" value="DAGK_sf"/>
</dbReference>
<feature type="transmembrane region" description="Helical" evidence="15">
    <location>
        <begin position="121"/>
        <end position="147"/>
    </location>
</feature>
<keyword evidence="11" id="KW-0443">Lipid metabolism</keyword>
<keyword evidence="17" id="KW-1185">Reference proteome</keyword>
<gene>
    <name evidence="16" type="ORF">H6G83_18330</name>
</gene>
<keyword evidence="12 15" id="KW-0472">Membrane</keyword>
<dbReference type="PANTHER" id="PTHR34299:SF1">
    <property type="entry name" value="DIACYLGLYCEROL KINASE"/>
    <property type="match status" value="1"/>
</dbReference>
<dbReference type="PROSITE" id="PS01069">
    <property type="entry name" value="DAGK_PROKAR"/>
    <property type="match status" value="1"/>
</dbReference>
<evidence type="ECO:0000256" key="9">
    <source>
        <dbReference type="ARBA" id="ARBA00022840"/>
    </source>
</evidence>
<dbReference type="GO" id="GO:0016301">
    <property type="term" value="F:kinase activity"/>
    <property type="evidence" value="ECO:0007669"/>
    <property type="project" value="UniProtKB-KW"/>
</dbReference>
<evidence type="ECO:0000313" key="17">
    <source>
        <dbReference type="Proteomes" id="UP000661112"/>
    </source>
</evidence>
<keyword evidence="9" id="KW-0067">ATP-binding</keyword>
<evidence type="ECO:0000256" key="3">
    <source>
        <dbReference type="ARBA" id="ARBA00022475"/>
    </source>
</evidence>
<accession>A0ABR8D5W6</accession>
<name>A0ABR8D5W6_9NOST</name>
<dbReference type="RefSeq" id="WP_190474899.1">
    <property type="nucleotide sequence ID" value="NZ_JACJSG010000025.1"/>
</dbReference>
<keyword evidence="13" id="KW-0594">Phospholipid biosynthesis</keyword>
<evidence type="ECO:0000256" key="15">
    <source>
        <dbReference type="SAM" id="Phobius"/>
    </source>
</evidence>
<dbReference type="Gene3D" id="1.10.287.3610">
    <property type="match status" value="1"/>
</dbReference>
<evidence type="ECO:0000256" key="6">
    <source>
        <dbReference type="ARBA" id="ARBA00022692"/>
    </source>
</evidence>
<keyword evidence="14" id="KW-1208">Phospholipid metabolism</keyword>
<keyword evidence="5" id="KW-0808">Transferase</keyword>
<evidence type="ECO:0000256" key="13">
    <source>
        <dbReference type="ARBA" id="ARBA00023209"/>
    </source>
</evidence>
<keyword evidence="3" id="KW-1003">Cell membrane</keyword>
<evidence type="ECO:0000256" key="12">
    <source>
        <dbReference type="ARBA" id="ARBA00023136"/>
    </source>
</evidence>
<dbReference type="InterPro" id="IPR000829">
    <property type="entry name" value="DAGK"/>
</dbReference>
<dbReference type="Pfam" id="PF01219">
    <property type="entry name" value="DAGK_prokar"/>
    <property type="match status" value="1"/>
</dbReference>
<evidence type="ECO:0000256" key="7">
    <source>
        <dbReference type="ARBA" id="ARBA00022741"/>
    </source>
</evidence>
<dbReference type="InterPro" id="IPR033717">
    <property type="entry name" value="UDPK"/>
</dbReference>
<evidence type="ECO:0000256" key="10">
    <source>
        <dbReference type="ARBA" id="ARBA00022989"/>
    </source>
</evidence>
<evidence type="ECO:0000313" key="16">
    <source>
        <dbReference type="EMBL" id="MBD2502544.1"/>
    </source>
</evidence>
<keyword evidence="8 16" id="KW-0418">Kinase</keyword>
<dbReference type="Proteomes" id="UP000661112">
    <property type="component" value="Unassembled WGS sequence"/>
</dbReference>
<dbReference type="PANTHER" id="PTHR34299">
    <property type="entry name" value="DIACYLGLYCEROL KINASE"/>
    <property type="match status" value="1"/>
</dbReference>
<evidence type="ECO:0000256" key="4">
    <source>
        <dbReference type="ARBA" id="ARBA00022516"/>
    </source>
</evidence>
<sequence>MPQQVTQSPTPNSIPSLLMKERELSWQVATNLLISFKYAWAGIIYSFQTQRNFRIHVSVCVLAIALSIFLHLPSVEIAIIGITSGLVLVMELLNTAIESVVDLTVKQSYHELAKVAKDCAAGAVLVSAMVAVLVAAILILPPLVVVIRSAL</sequence>
<keyword evidence="6 15" id="KW-0812">Transmembrane</keyword>
<organism evidence="16 17">
    <name type="scientific">Anabaena azotica FACHB-119</name>
    <dbReference type="NCBI Taxonomy" id="947527"/>
    <lineage>
        <taxon>Bacteria</taxon>
        <taxon>Bacillati</taxon>
        <taxon>Cyanobacteriota</taxon>
        <taxon>Cyanophyceae</taxon>
        <taxon>Nostocales</taxon>
        <taxon>Nostocaceae</taxon>
        <taxon>Anabaena</taxon>
        <taxon>Anabaena azotica</taxon>
    </lineage>
</organism>
<comment type="similarity">
    <text evidence="2">Belongs to the bacterial diacylglycerol kinase family.</text>
</comment>
<keyword evidence="7" id="KW-0547">Nucleotide-binding</keyword>